<dbReference type="PROSITE" id="PS01327">
    <property type="entry name" value="MSCL"/>
    <property type="match status" value="1"/>
</dbReference>
<proteinExistence type="inferred from homology"/>
<comment type="similarity">
    <text evidence="2 10">Belongs to the MscL family.</text>
</comment>
<evidence type="ECO:0000256" key="6">
    <source>
        <dbReference type="ARBA" id="ARBA00022989"/>
    </source>
</evidence>
<evidence type="ECO:0000256" key="4">
    <source>
        <dbReference type="ARBA" id="ARBA00022475"/>
    </source>
</evidence>
<dbReference type="InterPro" id="IPR037673">
    <property type="entry name" value="MSC/AndL"/>
</dbReference>
<keyword evidence="13" id="KW-1185">Reference proteome</keyword>
<dbReference type="PANTHER" id="PTHR30266">
    <property type="entry name" value="MECHANOSENSITIVE CHANNEL MSCL"/>
    <property type="match status" value="1"/>
</dbReference>
<dbReference type="NCBIfam" id="TIGR00220">
    <property type="entry name" value="mscL"/>
    <property type="match status" value="1"/>
</dbReference>
<evidence type="ECO:0000313" key="12">
    <source>
        <dbReference type="EMBL" id="PXX03344.1"/>
    </source>
</evidence>
<dbReference type="AlphaFoldDB" id="A0A318H9N5"/>
<keyword evidence="9 10" id="KW-0407">Ion channel</keyword>
<comment type="subunit">
    <text evidence="10">Homopentamer.</text>
</comment>
<dbReference type="InterPro" id="IPR019823">
    <property type="entry name" value="Mechanosensitive_channel_CS"/>
</dbReference>
<reference evidence="12 13" key="2">
    <citation type="submission" date="2018-06" db="EMBL/GenBank/DDBJ databases">
        <title>Sequencing of bacterial isolates from soil warming experiment in Harvard Forest, Massachusetts, USA.</title>
        <authorList>
            <person name="Deangelis K.PhD."/>
        </authorList>
    </citation>
    <scope>NUCLEOTIDE SEQUENCE [LARGE SCALE GENOMIC DNA]</scope>
    <source>
        <strain evidence="12 13">GAS496</strain>
    </source>
</reference>
<dbReference type="Pfam" id="PF01741">
    <property type="entry name" value="MscL"/>
    <property type="match status" value="1"/>
</dbReference>
<dbReference type="Proteomes" id="UP000247781">
    <property type="component" value="Unassembled WGS sequence"/>
</dbReference>
<evidence type="ECO:0000256" key="11">
    <source>
        <dbReference type="SAM" id="MobiDB-lite"/>
    </source>
</evidence>
<dbReference type="GO" id="GO:0005886">
    <property type="term" value="C:plasma membrane"/>
    <property type="evidence" value="ECO:0007669"/>
    <property type="project" value="UniProtKB-SubCell"/>
</dbReference>
<sequence length="159" mass="16839">MQEGFERMLKGFKEFLARGNIVDLAVAVVIGTAFTALVTKFTDSIITPLIDRIGAGGDSEYGILKIGIGGGQTIDLNILLSAAINFILVAAVVYFLVIVPYNRLRKKGEVEQAQDTELAILTEIRDILAETNGSSGKHVTGPGTGPSPDTAETTSADRS</sequence>
<dbReference type="HAMAP" id="MF_00115">
    <property type="entry name" value="MscL"/>
    <property type="match status" value="1"/>
</dbReference>
<feature type="transmembrane region" description="Helical" evidence="10">
    <location>
        <begin position="78"/>
        <end position="99"/>
    </location>
</feature>
<feature type="region of interest" description="Disordered" evidence="11">
    <location>
        <begin position="131"/>
        <end position="159"/>
    </location>
</feature>
<evidence type="ECO:0000313" key="13">
    <source>
        <dbReference type="Proteomes" id="UP000247781"/>
    </source>
</evidence>
<feature type="compositionally biased region" description="Polar residues" evidence="11">
    <location>
        <begin position="150"/>
        <end position="159"/>
    </location>
</feature>
<keyword evidence="4 10" id="KW-1003">Cell membrane</keyword>
<keyword evidence="8 10" id="KW-0472">Membrane</keyword>
<evidence type="ECO:0000256" key="1">
    <source>
        <dbReference type="ARBA" id="ARBA00004651"/>
    </source>
</evidence>
<dbReference type="GO" id="GO:0008381">
    <property type="term" value="F:mechanosensitive monoatomic ion channel activity"/>
    <property type="evidence" value="ECO:0007669"/>
    <property type="project" value="UniProtKB-UniRule"/>
</dbReference>
<dbReference type="SUPFAM" id="SSF81330">
    <property type="entry name" value="Gated mechanosensitive channel"/>
    <property type="match status" value="1"/>
</dbReference>
<gene>
    <name evidence="10" type="primary">mscL</name>
    <name evidence="12" type="ORF">C8E89_1223</name>
</gene>
<keyword evidence="6 10" id="KW-1133">Transmembrane helix</keyword>
<evidence type="ECO:0000256" key="7">
    <source>
        <dbReference type="ARBA" id="ARBA00023065"/>
    </source>
</evidence>
<evidence type="ECO:0000256" key="5">
    <source>
        <dbReference type="ARBA" id="ARBA00022692"/>
    </source>
</evidence>
<keyword evidence="7 10" id="KW-0406">Ion transport</keyword>
<reference evidence="13" key="1">
    <citation type="submission" date="2018-05" db="EMBL/GenBank/DDBJ databases">
        <authorList>
            <person name="Deangelis K."/>
            <person name="Huntemann M."/>
            <person name="Clum A."/>
            <person name="Pillay M."/>
            <person name="Palaniappan K."/>
            <person name="Varghese N."/>
            <person name="Mikhailova N."/>
            <person name="Stamatis D."/>
            <person name="Reddy T."/>
            <person name="Daum C."/>
            <person name="Shapiro N."/>
            <person name="Ivanova N."/>
            <person name="Kyrpides N."/>
            <person name="Woyke T."/>
        </authorList>
    </citation>
    <scope>NUCLEOTIDE SEQUENCE [LARGE SCALE GENOMIC DNA]</scope>
    <source>
        <strain evidence="13">GAS496</strain>
    </source>
</reference>
<dbReference type="PANTHER" id="PTHR30266:SF2">
    <property type="entry name" value="LARGE-CONDUCTANCE MECHANOSENSITIVE CHANNEL"/>
    <property type="match status" value="1"/>
</dbReference>
<feature type="transmembrane region" description="Helical" evidence="10">
    <location>
        <begin position="21"/>
        <end position="39"/>
    </location>
</feature>
<dbReference type="EMBL" id="QJJU01000022">
    <property type="protein sequence ID" value="PXX03344.1"/>
    <property type="molecule type" value="Genomic_DNA"/>
</dbReference>
<comment type="caution">
    <text evidence="12">The sequence shown here is derived from an EMBL/GenBank/DDBJ whole genome shotgun (WGS) entry which is preliminary data.</text>
</comment>
<comment type="function">
    <text evidence="10">Channel that opens in response to stretch forces in the membrane lipid bilayer. May participate in the regulation of osmotic pressure changes within the cell.</text>
</comment>
<evidence type="ECO:0000256" key="3">
    <source>
        <dbReference type="ARBA" id="ARBA00022448"/>
    </source>
</evidence>
<evidence type="ECO:0000256" key="8">
    <source>
        <dbReference type="ARBA" id="ARBA00023136"/>
    </source>
</evidence>
<evidence type="ECO:0000256" key="9">
    <source>
        <dbReference type="ARBA" id="ARBA00023303"/>
    </source>
</evidence>
<organism evidence="12 13">
    <name type="scientific">Mycolicibacterium moriokaense</name>
    <dbReference type="NCBI Taxonomy" id="39691"/>
    <lineage>
        <taxon>Bacteria</taxon>
        <taxon>Bacillati</taxon>
        <taxon>Actinomycetota</taxon>
        <taxon>Actinomycetes</taxon>
        <taxon>Mycobacteriales</taxon>
        <taxon>Mycobacteriaceae</taxon>
        <taxon>Mycolicibacterium</taxon>
    </lineage>
</organism>
<dbReference type="NCBIfam" id="NF001842">
    <property type="entry name" value="PRK00567.1-3"/>
    <property type="match status" value="1"/>
</dbReference>
<dbReference type="PRINTS" id="PR01264">
    <property type="entry name" value="MECHCHANNEL"/>
</dbReference>
<evidence type="ECO:0000256" key="10">
    <source>
        <dbReference type="HAMAP-Rule" id="MF_00115"/>
    </source>
</evidence>
<dbReference type="InterPro" id="IPR001185">
    <property type="entry name" value="MS_channel"/>
</dbReference>
<name>A0A318H9N5_9MYCO</name>
<dbReference type="InterPro" id="IPR036019">
    <property type="entry name" value="MscL_channel"/>
</dbReference>
<accession>A0A318H9N5</accession>
<keyword evidence="5 10" id="KW-0812">Transmembrane</keyword>
<evidence type="ECO:0000256" key="2">
    <source>
        <dbReference type="ARBA" id="ARBA00007254"/>
    </source>
</evidence>
<dbReference type="Gene3D" id="1.10.1200.120">
    <property type="entry name" value="Large-conductance mechanosensitive channel, MscL, domain 1"/>
    <property type="match status" value="1"/>
</dbReference>
<protein>
    <recommendedName>
        <fullName evidence="10">Large-conductance mechanosensitive channel</fullName>
    </recommendedName>
</protein>
<comment type="subcellular location">
    <subcellularLocation>
        <location evidence="1 10">Cell membrane</location>
        <topology evidence="1 10">Multi-pass membrane protein</topology>
    </subcellularLocation>
</comment>
<keyword evidence="3 10" id="KW-0813">Transport</keyword>